<organism evidence="10 11">
    <name type="scientific">Penstemon smallii</name>
    <dbReference type="NCBI Taxonomy" id="265156"/>
    <lineage>
        <taxon>Eukaryota</taxon>
        <taxon>Viridiplantae</taxon>
        <taxon>Streptophyta</taxon>
        <taxon>Embryophyta</taxon>
        <taxon>Tracheophyta</taxon>
        <taxon>Spermatophyta</taxon>
        <taxon>Magnoliopsida</taxon>
        <taxon>eudicotyledons</taxon>
        <taxon>Gunneridae</taxon>
        <taxon>Pentapetalae</taxon>
        <taxon>asterids</taxon>
        <taxon>lamiids</taxon>
        <taxon>Lamiales</taxon>
        <taxon>Plantaginaceae</taxon>
        <taxon>Cheloneae</taxon>
        <taxon>Penstemon</taxon>
    </lineage>
</organism>
<reference evidence="10 11" key="1">
    <citation type="submission" date="2024-12" db="EMBL/GenBank/DDBJ databases">
        <title>The unique morphological basis and parallel evolutionary history of personate flowers in Penstemon.</title>
        <authorList>
            <person name="Depatie T.H."/>
            <person name="Wessinger C.A."/>
        </authorList>
    </citation>
    <scope>NUCLEOTIDE SEQUENCE [LARGE SCALE GENOMIC DNA]</scope>
    <source>
        <strain evidence="10">WTNN_2</strain>
        <tissue evidence="10">Leaf</tissue>
    </source>
</reference>
<keyword evidence="3" id="KW-0479">Metal-binding</keyword>
<evidence type="ECO:0000313" key="10">
    <source>
        <dbReference type="EMBL" id="KAL3838207.1"/>
    </source>
</evidence>
<dbReference type="PANTHER" id="PTHR14155">
    <property type="entry name" value="RING FINGER DOMAIN-CONTAINING"/>
    <property type="match status" value="1"/>
</dbReference>
<dbReference type="AlphaFoldDB" id="A0ABD3TPB9"/>
<dbReference type="InterPro" id="IPR053238">
    <property type="entry name" value="RING-H2_zinc_finger"/>
</dbReference>
<evidence type="ECO:0000256" key="4">
    <source>
        <dbReference type="ARBA" id="ARBA00022771"/>
    </source>
</evidence>
<protein>
    <recommendedName>
        <fullName evidence="2">RING-type E3 ubiquitin transferase</fullName>
        <ecNumber evidence="2">2.3.2.27</ecNumber>
    </recommendedName>
</protein>
<sequence length="164" mass="18716">MAVCEKCKVEIPSSGCPRCQYIDSLPVMMLPKECRGCCPICLIDFEDDDDEDELVNELPCEHHFHKKCIFEWIKLNNKTCPLCRYKLPLATPPIRQGFYRPPFGSMLFFHGGLAYYVPYRVGDPLQLDQLRAGAISGKYPRALLMYDDEDGVVRDEDGDAAMLE</sequence>
<dbReference type="SMART" id="SM00184">
    <property type="entry name" value="RING"/>
    <property type="match status" value="1"/>
</dbReference>
<evidence type="ECO:0000256" key="1">
    <source>
        <dbReference type="ARBA" id="ARBA00000900"/>
    </source>
</evidence>
<dbReference type="EC" id="2.3.2.27" evidence="2"/>
<dbReference type="InterPro" id="IPR013083">
    <property type="entry name" value="Znf_RING/FYVE/PHD"/>
</dbReference>
<proteinExistence type="inferred from homology"/>
<dbReference type="Gene3D" id="3.30.40.10">
    <property type="entry name" value="Zinc/RING finger domain, C3HC4 (zinc finger)"/>
    <property type="match status" value="1"/>
</dbReference>
<name>A0ABD3TPB9_9LAMI</name>
<evidence type="ECO:0000256" key="6">
    <source>
        <dbReference type="ARBA" id="ARBA00022833"/>
    </source>
</evidence>
<evidence type="ECO:0000256" key="7">
    <source>
        <dbReference type="ARBA" id="ARBA00024209"/>
    </source>
</evidence>
<comment type="caution">
    <text evidence="10">The sequence shown here is derived from an EMBL/GenBank/DDBJ whole genome shotgun (WGS) entry which is preliminary data.</text>
</comment>
<dbReference type="GO" id="GO:0008270">
    <property type="term" value="F:zinc ion binding"/>
    <property type="evidence" value="ECO:0007669"/>
    <property type="project" value="UniProtKB-KW"/>
</dbReference>
<evidence type="ECO:0000256" key="2">
    <source>
        <dbReference type="ARBA" id="ARBA00012483"/>
    </source>
</evidence>
<keyword evidence="11" id="KW-1185">Reference proteome</keyword>
<dbReference type="Proteomes" id="UP001634393">
    <property type="component" value="Unassembled WGS sequence"/>
</dbReference>
<dbReference type="InterPro" id="IPR001841">
    <property type="entry name" value="Znf_RING"/>
</dbReference>
<evidence type="ECO:0000256" key="5">
    <source>
        <dbReference type="ARBA" id="ARBA00022786"/>
    </source>
</evidence>
<dbReference type="EMBL" id="JBJXBP010000003">
    <property type="protein sequence ID" value="KAL3838207.1"/>
    <property type="molecule type" value="Genomic_DNA"/>
</dbReference>
<keyword evidence="6" id="KW-0862">Zinc</keyword>
<accession>A0ABD3TPB9</accession>
<dbReference type="SUPFAM" id="SSF57850">
    <property type="entry name" value="RING/U-box"/>
    <property type="match status" value="1"/>
</dbReference>
<keyword evidence="5" id="KW-0833">Ubl conjugation pathway</keyword>
<dbReference type="PROSITE" id="PS50089">
    <property type="entry name" value="ZF_RING_2"/>
    <property type="match status" value="1"/>
</dbReference>
<dbReference type="Pfam" id="PF13639">
    <property type="entry name" value="zf-RING_2"/>
    <property type="match status" value="1"/>
</dbReference>
<comment type="catalytic activity">
    <reaction evidence="1">
        <text>S-ubiquitinyl-[E2 ubiquitin-conjugating enzyme]-L-cysteine + [acceptor protein]-L-lysine = [E2 ubiquitin-conjugating enzyme]-L-cysteine + N(6)-ubiquitinyl-[acceptor protein]-L-lysine.</text>
        <dbReference type="EC" id="2.3.2.27"/>
    </reaction>
</comment>
<evidence type="ECO:0000256" key="3">
    <source>
        <dbReference type="ARBA" id="ARBA00022723"/>
    </source>
</evidence>
<evidence type="ECO:0000313" key="11">
    <source>
        <dbReference type="Proteomes" id="UP001634393"/>
    </source>
</evidence>
<dbReference type="GO" id="GO:0061630">
    <property type="term" value="F:ubiquitin protein ligase activity"/>
    <property type="evidence" value="ECO:0007669"/>
    <property type="project" value="UniProtKB-EC"/>
</dbReference>
<evidence type="ECO:0000256" key="8">
    <source>
        <dbReference type="PROSITE-ProRule" id="PRU00175"/>
    </source>
</evidence>
<feature type="domain" description="RING-type" evidence="9">
    <location>
        <begin position="38"/>
        <end position="84"/>
    </location>
</feature>
<evidence type="ECO:0000259" key="9">
    <source>
        <dbReference type="PROSITE" id="PS50089"/>
    </source>
</evidence>
<dbReference type="PANTHER" id="PTHR14155:SF627">
    <property type="entry name" value="OS06G0192800 PROTEIN"/>
    <property type="match status" value="1"/>
</dbReference>
<gene>
    <name evidence="10" type="ORF">ACJIZ3_022798</name>
</gene>
<comment type="similarity">
    <text evidence="7">Belongs to the RING-type zinc finger family. ATL subfamily.</text>
</comment>
<keyword evidence="4 8" id="KW-0863">Zinc-finger</keyword>